<dbReference type="HAMAP" id="MF_01161">
    <property type="entry name" value="tRNA_Ile_lys_synt"/>
    <property type="match status" value="1"/>
</dbReference>
<keyword evidence="2" id="KW-0436">Ligase</keyword>
<accession>A0A7S9SUL9</accession>
<dbReference type="SUPFAM" id="SSF52402">
    <property type="entry name" value="Adenine nucleotide alpha hydrolases-like"/>
    <property type="match status" value="1"/>
</dbReference>
<evidence type="ECO:0000259" key="7">
    <source>
        <dbReference type="Pfam" id="PF01171"/>
    </source>
</evidence>
<reference evidence="8" key="1">
    <citation type="submission" date="2020-08" db="EMBL/GenBank/DDBJ databases">
        <title>Bridging the membrane lipid divide: bacteria of the FCB group superphylum have the potential to synthesize archaeal ether lipids.</title>
        <authorList>
            <person name="Villanueva L."/>
            <person name="von Meijenfeldt F.A.B."/>
            <person name="Westbye A.B."/>
            <person name="Yadav S."/>
            <person name="Hopmans E.C."/>
            <person name="Dutilh B.E."/>
            <person name="Sinninghe Damste J.S."/>
        </authorList>
    </citation>
    <scope>NUCLEOTIDE SEQUENCE</scope>
    <source>
        <strain evidence="8">NIOZ-UU159</strain>
    </source>
</reference>
<dbReference type="CDD" id="cd01992">
    <property type="entry name" value="TilS_N"/>
    <property type="match status" value="1"/>
</dbReference>
<dbReference type="GO" id="GO:0008033">
    <property type="term" value="P:tRNA processing"/>
    <property type="evidence" value="ECO:0007669"/>
    <property type="project" value="UniProtKB-KW"/>
</dbReference>
<dbReference type="PANTHER" id="PTHR43033">
    <property type="entry name" value="TRNA(ILE)-LYSIDINE SYNTHASE-RELATED"/>
    <property type="match status" value="1"/>
</dbReference>
<dbReference type="InterPro" id="IPR011990">
    <property type="entry name" value="TPR-like_helical_dom_sf"/>
</dbReference>
<dbReference type="Pfam" id="PF06041">
    <property type="entry name" value="DUF924"/>
    <property type="match status" value="1"/>
</dbReference>
<dbReference type="EC" id="6.3.4.19" evidence="1"/>
<proteinExistence type="inferred from homology"/>
<dbReference type="InterPro" id="IPR010323">
    <property type="entry name" value="DUF924"/>
</dbReference>
<dbReference type="InterPro" id="IPR014729">
    <property type="entry name" value="Rossmann-like_a/b/a_fold"/>
</dbReference>
<gene>
    <name evidence="8" type="ORF">NIOZUU159_00338</name>
</gene>
<keyword evidence="4" id="KW-0547">Nucleotide-binding</keyword>
<evidence type="ECO:0000256" key="4">
    <source>
        <dbReference type="ARBA" id="ARBA00022741"/>
    </source>
</evidence>
<evidence type="ECO:0000256" key="2">
    <source>
        <dbReference type="ARBA" id="ARBA00022598"/>
    </source>
</evidence>
<evidence type="ECO:0000256" key="6">
    <source>
        <dbReference type="ARBA" id="ARBA00048539"/>
    </source>
</evidence>
<dbReference type="EMBL" id="MW030608">
    <property type="protein sequence ID" value="QPI16841.1"/>
    <property type="molecule type" value="Genomic_DNA"/>
</dbReference>
<evidence type="ECO:0000256" key="1">
    <source>
        <dbReference type="ARBA" id="ARBA00013267"/>
    </source>
</evidence>
<sequence>MNNLYHEWFSNPDYWFSKNIITDNYLCNKYLKYIENTTQIYQYKEIYSKETLISSVILLDQIPRHYKRLGYDIDVDEYSEKAAKLSDYILSIYNTSILTYDELCFLYLPYRHLKIIDKIYEIINIFIKLYNNDDDINKAKCKRYIYATLNNIYKDINKKSLNYYLQPKSWIALNKDIFDKQSLDISNKEYNIQENILYNTIYQEYFKLNTSSKIVVSLSGGVDSIVALFILSKITDNLVAVHINYNNRKESQDELDFVNYYCHYLGVKLVYRTINEIKRDDCLDNGLRDMYEEITKKIRYDMYNLQKENDDIYVLLGHNKDDCFENIITNITNKSCYDNLSGMETLKIIDDINFWRPMLNIKKKDIINFANINNIPYLFDSTPKWSVRGKIRDNLRPVICSLKNNSNIIDESQIDGFFSLTEHIKETNNIINNVIISNLVNKIKSENNKLVGIFYINDLYTLCYKSILNLFLRKLNIKISNKTQCDLVDYINRFILKNKENYFILNKFNKIIIKNTCDNSYKKLIII</sequence>
<keyword evidence="3" id="KW-0819">tRNA processing</keyword>
<keyword evidence="5" id="KW-0067">ATP-binding</keyword>
<organism evidence="8">
    <name type="scientific">Virus NIOZ-UU159</name>
    <dbReference type="NCBI Taxonomy" id="2763270"/>
    <lineage>
        <taxon>Viruses</taxon>
    </lineage>
</organism>
<comment type="catalytic activity">
    <reaction evidence="6">
        <text>cytidine(34) in tRNA(Ile2) + L-lysine + ATP = lysidine(34) in tRNA(Ile2) + AMP + diphosphate + H(+)</text>
        <dbReference type="Rhea" id="RHEA:43744"/>
        <dbReference type="Rhea" id="RHEA-COMP:10625"/>
        <dbReference type="Rhea" id="RHEA-COMP:10670"/>
        <dbReference type="ChEBI" id="CHEBI:15378"/>
        <dbReference type="ChEBI" id="CHEBI:30616"/>
        <dbReference type="ChEBI" id="CHEBI:32551"/>
        <dbReference type="ChEBI" id="CHEBI:33019"/>
        <dbReference type="ChEBI" id="CHEBI:82748"/>
        <dbReference type="ChEBI" id="CHEBI:83665"/>
        <dbReference type="ChEBI" id="CHEBI:456215"/>
        <dbReference type="EC" id="6.3.4.19"/>
    </reaction>
</comment>
<protein>
    <recommendedName>
        <fullName evidence="1">tRNA(Ile)-lysidine synthetase</fullName>
        <ecNumber evidence="1">6.3.4.19</ecNumber>
    </recommendedName>
</protein>
<dbReference type="PANTHER" id="PTHR43033:SF3">
    <property type="entry name" value="TRNA(ILE)-LYSIDINE SYNTHETASE"/>
    <property type="match status" value="1"/>
</dbReference>
<dbReference type="SUPFAM" id="SSF48452">
    <property type="entry name" value="TPR-like"/>
    <property type="match status" value="1"/>
</dbReference>
<dbReference type="NCBIfam" id="TIGR02432">
    <property type="entry name" value="lysidine_TilS_N"/>
    <property type="match status" value="1"/>
</dbReference>
<evidence type="ECO:0000256" key="5">
    <source>
        <dbReference type="ARBA" id="ARBA00022840"/>
    </source>
</evidence>
<evidence type="ECO:0000313" key="8">
    <source>
        <dbReference type="EMBL" id="QPI16841.1"/>
    </source>
</evidence>
<feature type="domain" description="tRNA(Ile)-lysidine/2-thiocytidine synthase N-terminal" evidence="7">
    <location>
        <begin position="213"/>
        <end position="383"/>
    </location>
</feature>
<dbReference type="InterPro" id="IPR012094">
    <property type="entry name" value="tRNA_Ile_lys_synt"/>
</dbReference>
<dbReference type="Pfam" id="PF01171">
    <property type="entry name" value="ATP_bind_3"/>
    <property type="match status" value="1"/>
</dbReference>
<dbReference type="GO" id="GO:0005524">
    <property type="term" value="F:ATP binding"/>
    <property type="evidence" value="ECO:0007669"/>
    <property type="project" value="UniProtKB-KW"/>
</dbReference>
<dbReference type="GO" id="GO:0032267">
    <property type="term" value="F:tRNA(Ile)-lysidine synthase activity"/>
    <property type="evidence" value="ECO:0007669"/>
    <property type="project" value="UniProtKB-EC"/>
</dbReference>
<name>A0A7S9SUL9_9VIRU</name>
<evidence type="ECO:0000256" key="3">
    <source>
        <dbReference type="ARBA" id="ARBA00022694"/>
    </source>
</evidence>
<dbReference type="InterPro" id="IPR011063">
    <property type="entry name" value="TilS/TtcA_N"/>
</dbReference>
<dbReference type="Gene3D" id="3.40.50.620">
    <property type="entry name" value="HUPs"/>
    <property type="match status" value="1"/>
</dbReference>
<dbReference type="InterPro" id="IPR012795">
    <property type="entry name" value="tRNA_Ile_lys_synt_N"/>
</dbReference>